<dbReference type="GO" id="GO:0004386">
    <property type="term" value="F:helicase activity"/>
    <property type="evidence" value="ECO:0007669"/>
    <property type="project" value="UniProtKB-KW"/>
</dbReference>
<reference evidence="1 2" key="1">
    <citation type="journal article" date="2018" name="Mol. Plant">
        <title>The genome of Artemisia annua provides insight into the evolution of Asteraceae family and artemisinin biosynthesis.</title>
        <authorList>
            <person name="Shen Q."/>
            <person name="Zhang L."/>
            <person name="Liao Z."/>
            <person name="Wang S."/>
            <person name="Yan T."/>
            <person name="Shi P."/>
            <person name="Liu M."/>
            <person name="Fu X."/>
            <person name="Pan Q."/>
            <person name="Wang Y."/>
            <person name="Lv Z."/>
            <person name="Lu X."/>
            <person name="Zhang F."/>
            <person name="Jiang W."/>
            <person name="Ma Y."/>
            <person name="Chen M."/>
            <person name="Hao X."/>
            <person name="Li L."/>
            <person name="Tang Y."/>
            <person name="Lv G."/>
            <person name="Zhou Y."/>
            <person name="Sun X."/>
            <person name="Brodelius P.E."/>
            <person name="Rose J.K.C."/>
            <person name="Tang K."/>
        </authorList>
    </citation>
    <scope>NUCLEOTIDE SEQUENCE [LARGE SCALE GENOMIC DNA]</scope>
    <source>
        <strain evidence="2">cv. Huhao1</strain>
        <tissue evidence="1">Leaf</tissue>
    </source>
</reference>
<dbReference type="SUPFAM" id="SSF52540">
    <property type="entry name" value="P-loop containing nucleoside triphosphate hydrolases"/>
    <property type="match status" value="1"/>
</dbReference>
<keyword evidence="2" id="KW-1185">Reference proteome</keyword>
<dbReference type="Proteomes" id="UP000245207">
    <property type="component" value="Unassembled WGS sequence"/>
</dbReference>
<comment type="caution">
    <text evidence="1">The sequence shown here is derived from an EMBL/GenBank/DDBJ whole genome shotgun (WGS) entry which is preliminary data.</text>
</comment>
<dbReference type="EMBL" id="PKPP01005720">
    <property type="protein sequence ID" value="PWA59104.1"/>
    <property type="molecule type" value="Genomic_DNA"/>
</dbReference>
<dbReference type="GO" id="GO:0005524">
    <property type="term" value="F:ATP binding"/>
    <property type="evidence" value="ECO:0007669"/>
    <property type="project" value="UniProtKB-KW"/>
</dbReference>
<dbReference type="OrthoDB" id="3156807at2759"/>
<dbReference type="STRING" id="35608.A0A2U1MCW4"/>
<keyword evidence="1" id="KW-0547">Nucleotide-binding</keyword>
<dbReference type="AlphaFoldDB" id="A0A2U1MCW4"/>
<evidence type="ECO:0000313" key="2">
    <source>
        <dbReference type="Proteomes" id="UP000245207"/>
    </source>
</evidence>
<dbReference type="InterPro" id="IPR039904">
    <property type="entry name" value="TRANK1"/>
</dbReference>
<keyword evidence="1" id="KW-0347">Helicase</keyword>
<accession>A0A2U1MCW4</accession>
<dbReference type="PANTHER" id="PTHR21529">
    <property type="entry name" value="MAMMARY TURMOR VIRUS RECEPTOR HOMOLOG 1, 2 MTVR1, 2"/>
    <property type="match status" value="1"/>
</dbReference>
<dbReference type="Gene3D" id="3.40.50.300">
    <property type="entry name" value="P-loop containing nucleotide triphosphate hydrolases"/>
    <property type="match status" value="1"/>
</dbReference>
<keyword evidence="1" id="KW-0067">ATP-binding</keyword>
<sequence>MTIFGDNRNNGEIVGFGADQVILVRDDCAKKEICKYVGSNALVLTIVECKGLEFQDVLLYNFFGTSPLKDRWRVIFEYMKKYDWLDKELPQSFPAFDEARHSVLCSEMKQLVASSPQEWRERGKKVNISSIIGLVFLSLVLLLDEKLPQSFPTFSEERHSVLCSELKQLYVAITRTRQRLWICENKEELSNPMFDYWKLRGLVQMRKLDDSMARTMRVASSPREWRERGKKNFVMAMLCFERAGDTMWVKMAKAYNLRASADQMRGTNHEAFLGYAREAAEMFESIGKHESAASCYCDLGEYERAGNIYLHTCGKVDTAAECFSLAGCYSEVAEAYAKGDQFSNCLLVCKEEKLFDKDLGYIKYWKESVKEFYSMESKRVFLKSLGFLGDLLLLEEESGQFLEAAELEMSLDDVIKEADLLEKVGHFKEAAVLLLWYVYFSSLWGNGNTGWPLKQFSQKEVLCEKAKLLAKMELDVFCDFVCSELKVLCDNYNSLCELKNDLDVSRKSRSLRGEILLIRKILDAHFRLNSSKYEWEDELPFNLYKHSKDKMLQNRVSIRTLVFYWNAWKENVV</sequence>
<proteinExistence type="predicted"/>
<name>A0A2U1MCW4_ARTAN</name>
<keyword evidence="1" id="KW-0378">Hydrolase</keyword>
<organism evidence="1 2">
    <name type="scientific">Artemisia annua</name>
    <name type="common">Sweet wormwood</name>
    <dbReference type="NCBI Taxonomy" id="35608"/>
    <lineage>
        <taxon>Eukaryota</taxon>
        <taxon>Viridiplantae</taxon>
        <taxon>Streptophyta</taxon>
        <taxon>Embryophyta</taxon>
        <taxon>Tracheophyta</taxon>
        <taxon>Spermatophyta</taxon>
        <taxon>Magnoliopsida</taxon>
        <taxon>eudicotyledons</taxon>
        <taxon>Gunneridae</taxon>
        <taxon>Pentapetalae</taxon>
        <taxon>asterids</taxon>
        <taxon>campanulids</taxon>
        <taxon>Asterales</taxon>
        <taxon>Asteraceae</taxon>
        <taxon>Asteroideae</taxon>
        <taxon>Anthemideae</taxon>
        <taxon>Artemisiinae</taxon>
        <taxon>Artemisia</taxon>
    </lineage>
</organism>
<dbReference type="PANTHER" id="PTHR21529:SF4">
    <property type="entry name" value="TPR AND ANKYRIN REPEAT-CONTAINING PROTEIN 1"/>
    <property type="match status" value="1"/>
</dbReference>
<dbReference type="InterPro" id="IPR027417">
    <property type="entry name" value="P-loop_NTPase"/>
</dbReference>
<evidence type="ECO:0000313" key="1">
    <source>
        <dbReference type="EMBL" id="PWA59104.1"/>
    </source>
</evidence>
<gene>
    <name evidence="1" type="ORF">CTI12_AA395650</name>
</gene>
<dbReference type="GO" id="GO:0016787">
    <property type="term" value="F:hydrolase activity"/>
    <property type="evidence" value="ECO:0007669"/>
    <property type="project" value="UniProtKB-KW"/>
</dbReference>
<protein>
    <submittedName>
        <fullName evidence="1">UvrD-like Helicase, ATP-binding domain, P-loop containing nucleoside triphosphate hydrolase</fullName>
    </submittedName>
</protein>